<dbReference type="EMBL" id="PDNC01000025">
    <property type="protein sequence ID" value="PGH06008.1"/>
    <property type="molecule type" value="Genomic_DNA"/>
</dbReference>
<dbReference type="OrthoDB" id="4188363at2759"/>
<accession>A0A2B7XBJ0</accession>
<proteinExistence type="predicted"/>
<feature type="region of interest" description="Disordered" evidence="1">
    <location>
        <begin position="48"/>
        <end position="88"/>
    </location>
</feature>
<evidence type="ECO:0000313" key="4">
    <source>
        <dbReference type="Proteomes" id="UP000224080"/>
    </source>
</evidence>
<keyword evidence="4" id="KW-1185">Reference proteome</keyword>
<reference evidence="3 4" key="1">
    <citation type="submission" date="2017-10" db="EMBL/GenBank/DDBJ databases">
        <title>Comparative genomics in systemic dimorphic fungi from Ajellomycetaceae.</title>
        <authorList>
            <person name="Munoz J.F."/>
            <person name="Mcewen J.G."/>
            <person name="Clay O.K."/>
            <person name="Cuomo C.A."/>
        </authorList>
    </citation>
    <scope>NUCLEOTIDE SEQUENCE [LARGE SCALE GENOMIC DNA]</scope>
    <source>
        <strain evidence="3 4">UAMH130</strain>
    </source>
</reference>
<dbReference type="Proteomes" id="UP000224080">
    <property type="component" value="Unassembled WGS sequence"/>
</dbReference>
<feature type="compositionally biased region" description="Acidic residues" evidence="1">
    <location>
        <begin position="65"/>
        <end position="76"/>
    </location>
</feature>
<gene>
    <name evidence="3" type="ORF">GX51_02599</name>
</gene>
<keyword evidence="2" id="KW-0732">Signal</keyword>
<evidence type="ECO:0000313" key="3">
    <source>
        <dbReference type="EMBL" id="PGH06008.1"/>
    </source>
</evidence>
<evidence type="ECO:0000256" key="2">
    <source>
        <dbReference type="SAM" id="SignalP"/>
    </source>
</evidence>
<dbReference type="AlphaFoldDB" id="A0A2B7XBJ0"/>
<organism evidence="3 4">
    <name type="scientific">Blastomyces parvus</name>
    <dbReference type="NCBI Taxonomy" id="2060905"/>
    <lineage>
        <taxon>Eukaryota</taxon>
        <taxon>Fungi</taxon>
        <taxon>Dikarya</taxon>
        <taxon>Ascomycota</taxon>
        <taxon>Pezizomycotina</taxon>
        <taxon>Eurotiomycetes</taxon>
        <taxon>Eurotiomycetidae</taxon>
        <taxon>Onygenales</taxon>
        <taxon>Ajellomycetaceae</taxon>
        <taxon>Blastomyces</taxon>
    </lineage>
</organism>
<comment type="caution">
    <text evidence="3">The sequence shown here is derived from an EMBL/GenBank/DDBJ whole genome shotgun (WGS) entry which is preliminary data.</text>
</comment>
<name>A0A2B7XBJ0_9EURO</name>
<sequence length="149" mass="15050">MSSFTMKKSWPLLTTLLILLFGLVASATSNSPSDLIAITAVERRAQGLEVRAPKRGGGGGGGSGGDDDDDDDDEDGAPSQDFQTCPNGGTTCSECFGTGYISCVTPANVCYNPAVQTRSKVCVSQGDSGATQLAGSLGLGVLGLAVALL</sequence>
<feature type="chain" id="PRO_5012089519" evidence="2">
    <location>
        <begin position="27"/>
        <end position="149"/>
    </location>
</feature>
<protein>
    <submittedName>
        <fullName evidence="3">Uncharacterized protein</fullName>
    </submittedName>
</protein>
<feature type="signal peptide" evidence="2">
    <location>
        <begin position="1"/>
        <end position="26"/>
    </location>
</feature>
<evidence type="ECO:0000256" key="1">
    <source>
        <dbReference type="SAM" id="MobiDB-lite"/>
    </source>
</evidence>
<feature type="compositionally biased region" description="Gly residues" evidence="1">
    <location>
        <begin position="55"/>
        <end position="64"/>
    </location>
</feature>